<gene>
    <name evidence="1" type="ORF">JOF46_004292</name>
</gene>
<dbReference type="EMBL" id="JAGIOE010000001">
    <property type="protein sequence ID" value="MBP2376380.1"/>
    <property type="molecule type" value="Genomic_DNA"/>
</dbReference>
<protein>
    <submittedName>
        <fullName evidence="1">Uncharacterized protein</fullName>
    </submittedName>
</protein>
<organism evidence="1 2">
    <name type="scientific">Paeniglutamicibacter psychrophenolicus</name>
    <dbReference type="NCBI Taxonomy" id="257454"/>
    <lineage>
        <taxon>Bacteria</taxon>
        <taxon>Bacillati</taxon>
        <taxon>Actinomycetota</taxon>
        <taxon>Actinomycetes</taxon>
        <taxon>Micrococcales</taxon>
        <taxon>Micrococcaceae</taxon>
        <taxon>Paeniglutamicibacter</taxon>
    </lineage>
</organism>
<comment type="caution">
    <text evidence="1">The sequence shown here is derived from an EMBL/GenBank/DDBJ whole genome shotgun (WGS) entry which is preliminary data.</text>
</comment>
<accession>A0ABS4WJK7</accession>
<name>A0ABS4WJK7_9MICC</name>
<keyword evidence="2" id="KW-1185">Reference proteome</keyword>
<evidence type="ECO:0000313" key="2">
    <source>
        <dbReference type="Proteomes" id="UP000766570"/>
    </source>
</evidence>
<proteinExistence type="predicted"/>
<evidence type="ECO:0000313" key="1">
    <source>
        <dbReference type="EMBL" id="MBP2376380.1"/>
    </source>
</evidence>
<sequence>MADMVQIIFCFSVIPQCYPATGFHLPVTAKSGRLTERWNRWRQASAKRTKCDATRG</sequence>
<dbReference type="Proteomes" id="UP000766570">
    <property type="component" value="Unassembled WGS sequence"/>
</dbReference>
<reference evidence="1 2" key="1">
    <citation type="submission" date="2021-03" db="EMBL/GenBank/DDBJ databases">
        <title>Sequencing the genomes of 1000 actinobacteria strains.</title>
        <authorList>
            <person name="Klenk H.-P."/>
        </authorList>
    </citation>
    <scope>NUCLEOTIDE SEQUENCE [LARGE SCALE GENOMIC DNA]</scope>
    <source>
        <strain evidence="1 2">DSM 15454</strain>
    </source>
</reference>